<evidence type="ECO:0000313" key="2">
    <source>
        <dbReference type="EMBL" id="ORX92956.1"/>
    </source>
</evidence>
<accession>A0A1Y1Y5G9</accession>
<comment type="caution">
    <text evidence="2">The sequence shown here is derived from an EMBL/GenBank/DDBJ whole genome shotgun (WGS) entry which is preliminary data.</text>
</comment>
<evidence type="ECO:0000256" key="1">
    <source>
        <dbReference type="SAM" id="Phobius"/>
    </source>
</evidence>
<dbReference type="AlphaFoldDB" id="A0A1Y1Y5G9"/>
<organism evidence="2 3">
    <name type="scientific">Basidiobolus meristosporus CBS 931.73</name>
    <dbReference type="NCBI Taxonomy" id="1314790"/>
    <lineage>
        <taxon>Eukaryota</taxon>
        <taxon>Fungi</taxon>
        <taxon>Fungi incertae sedis</taxon>
        <taxon>Zoopagomycota</taxon>
        <taxon>Entomophthoromycotina</taxon>
        <taxon>Basidiobolomycetes</taxon>
        <taxon>Basidiobolales</taxon>
        <taxon>Basidiobolaceae</taxon>
        <taxon>Basidiobolus</taxon>
    </lineage>
</organism>
<sequence>MFNLQEIVNALKSSLSTELQEIIIFHVGDAVLYFNFFEKPGSHFEALVISQGGPGFVLEKAIRMRQKRLIQWLLATVSFPIDYLLASAVFYGDLGMLSYFIGLIGEDYKEYDTPARLLCILQGKLPLLEYLFQRNPTFQQTQHPAKCVHNCLLAGISSSSKIHSWYLRNQRFLPAIRKEDRIKAYLQNDNVAGAIELVGNRRLTVLKKALRTAPLGSEETYRRLMHKYTGEANVLTLVTRACVRLGYIDTLEILFNSPYNVHVEYDFFSAIPSLAVVQVLHKYAYQRNSISCLLTNGRIGKVKAHLATYQTSKCYQKLLKTFTKSEDSNIEKSHPHRARQQSEDVLLFLVDLAEVTSSARQLKEYIFYGIECGHLRLLKRLIPFLRERDKQNITQVIVGTDANNITNMAYPNIYRSQQSQVVEYLFGLGITQTTHLSQLIRWSDMSFIQDLVEKGLVRDGSWNIVEWNLETKKKVADDIFWHICWRPFPWYRSETDYLMNLINSTMDTVHYRERFCTLRNPTPRPISFSSSTEFSVRVLRTSEFLIFMQSNPKYWAMSPNGFIGDIKSLLRVTNICLLLGNA</sequence>
<proteinExistence type="predicted"/>
<protein>
    <submittedName>
        <fullName evidence="2">Uncharacterized protein</fullName>
    </submittedName>
</protein>
<dbReference type="Proteomes" id="UP000193498">
    <property type="component" value="Unassembled WGS sequence"/>
</dbReference>
<keyword evidence="1" id="KW-0472">Membrane</keyword>
<gene>
    <name evidence="2" type="ORF">K493DRAFT_303010</name>
</gene>
<evidence type="ECO:0000313" key="3">
    <source>
        <dbReference type="Proteomes" id="UP000193498"/>
    </source>
</evidence>
<keyword evidence="1" id="KW-0812">Transmembrane</keyword>
<dbReference type="InParanoid" id="A0A1Y1Y5G9"/>
<dbReference type="EMBL" id="MCFE01000252">
    <property type="protein sequence ID" value="ORX92956.1"/>
    <property type="molecule type" value="Genomic_DNA"/>
</dbReference>
<keyword evidence="3" id="KW-1185">Reference proteome</keyword>
<reference evidence="2 3" key="1">
    <citation type="submission" date="2016-07" db="EMBL/GenBank/DDBJ databases">
        <title>Pervasive Adenine N6-methylation of Active Genes in Fungi.</title>
        <authorList>
            <consortium name="DOE Joint Genome Institute"/>
            <person name="Mondo S.J."/>
            <person name="Dannebaum R.O."/>
            <person name="Kuo R.C."/>
            <person name="Labutti K."/>
            <person name="Haridas S."/>
            <person name="Kuo A."/>
            <person name="Salamov A."/>
            <person name="Ahrendt S.R."/>
            <person name="Lipzen A."/>
            <person name="Sullivan W."/>
            <person name="Andreopoulos W.B."/>
            <person name="Clum A."/>
            <person name="Lindquist E."/>
            <person name="Daum C."/>
            <person name="Ramamoorthy G.K."/>
            <person name="Gryganskyi A."/>
            <person name="Culley D."/>
            <person name="Magnuson J.K."/>
            <person name="James T.Y."/>
            <person name="O'Malley M.A."/>
            <person name="Stajich J.E."/>
            <person name="Spatafora J.W."/>
            <person name="Visel A."/>
            <person name="Grigoriev I.V."/>
        </authorList>
    </citation>
    <scope>NUCLEOTIDE SEQUENCE [LARGE SCALE GENOMIC DNA]</scope>
    <source>
        <strain evidence="2 3">CBS 931.73</strain>
    </source>
</reference>
<name>A0A1Y1Y5G9_9FUNG</name>
<keyword evidence="1" id="KW-1133">Transmembrane helix</keyword>
<feature type="transmembrane region" description="Helical" evidence="1">
    <location>
        <begin position="69"/>
        <end position="91"/>
    </location>
</feature>